<dbReference type="SUPFAM" id="SSF52833">
    <property type="entry name" value="Thioredoxin-like"/>
    <property type="match status" value="1"/>
</dbReference>
<dbReference type="Gene3D" id="3.10.20.90">
    <property type="entry name" value="Phosphatidylinositol 3-kinase Catalytic Subunit, Chain A, domain 1"/>
    <property type="match status" value="1"/>
</dbReference>
<feature type="region of interest" description="Disordered" evidence="1">
    <location>
        <begin position="355"/>
        <end position="391"/>
    </location>
</feature>
<reference evidence="3 4" key="1">
    <citation type="submission" date="2024-01" db="EMBL/GenBank/DDBJ databases">
        <title>Genome assemblies of Stephania.</title>
        <authorList>
            <person name="Yang L."/>
        </authorList>
    </citation>
    <scope>NUCLEOTIDE SEQUENCE [LARGE SCALE GENOMIC DNA]</scope>
    <source>
        <strain evidence="3">QJT</strain>
        <tissue evidence="3">Leaf</tissue>
    </source>
</reference>
<dbReference type="Proteomes" id="UP001417504">
    <property type="component" value="Unassembled WGS sequence"/>
</dbReference>
<dbReference type="Gene3D" id="1.10.8.10">
    <property type="entry name" value="DNA helicase RuvA subunit, C-terminal domain"/>
    <property type="match status" value="1"/>
</dbReference>
<feature type="domain" description="UBX" evidence="2">
    <location>
        <begin position="396"/>
        <end position="476"/>
    </location>
</feature>
<sequence>MMESVLTATEKQSMVSSFLDIAVGQSAETARQFLQATSWKLEEAIQLFYIGNEGGSLASSSHVPLADDVIPLAEEKSGVPVKDALNEVIGGYTSDSSDDVRPPIPVRREALYDDAVLYRGSRMGYPSNEASSIMAFRNFDEEMRRPGVWESDPNAASTADNGPKNLALLYRPPFALMHHGPFDQARRFLLGDHLSILMRHFAKQSASIQDKWLIVNLQSKTEFSSHMLNRDTWANEAVAQTISTNFIFWQVYDDTTEGRKVCTYYKLDSIPVVLVIDPITGQKMKLWNGMIHPDRLLEDLMLFMEGGPKDHHVILPNKRPRENSQPSVSKKHDENTKEDEVVALALAASLEDMKEHAVGPSSTDGNESKVDEVSKLDSSIKKPSYPPLPEEPKGVEKALICRVAFRLPDGRRCQRTFLRTDPLKLLWSFCSLLLEEAEARPFRLTNAIPGASKVLDYESQLTLGESKLANSMISVTWE</sequence>
<keyword evidence="4" id="KW-1185">Reference proteome</keyword>
<dbReference type="GO" id="GO:0043161">
    <property type="term" value="P:proteasome-mediated ubiquitin-dependent protein catabolic process"/>
    <property type="evidence" value="ECO:0007669"/>
    <property type="project" value="TreeGrafter"/>
</dbReference>
<dbReference type="InterPro" id="IPR001012">
    <property type="entry name" value="UBX_dom"/>
</dbReference>
<accession>A0AAP0NT78</accession>
<dbReference type="InterPro" id="IPR006577">
    <property type="entry name" value="UAS"/>
</dbReference>
<protein>
    <recommendedName>
        <fullName evidence="2">UBX domain-containing protein</fullName>
    </recommendedName>
</protein>
<evidence type="ECO:0000313" key="4">
    <source>
        <dbReference type="Proteomes" id="UP001417504"/>
    </source>
</evidence>
<dbReference type="Pfam" id="PF13899">
    <property type="entry name" value="Thioredoxin_7"/>
    <property type="match status" value="1"/>
</dbReference>
<dbReference type="SUPFAM" id="SSF46934">
    <property type="entry name" value="UBA-like"/>
    <property type="match status" value="1"/>
</dbReference>
<dbReference type="AlphaFoldDB" id="A0AAP0NT78"/>
<proteinExistence type="predicted"/>
<evidence type="ECO:0000313" key="3">
    <source>
        <dbReference type="EMBL" id="KAK9115691.1"/>
    </source>
</evidence>
<dbReference type="PANTHER" id="PTHR23322">
    <property type="entry name" value="FAS-ASSOCIATED PROTEIN"/>
    <property type="match status" value="1"/>
</dbReference>
<dbReference type="PANTHER" id="PTHR23322:SF6">
    <property type="entry name" value="UBX DOMAIN-CONTAINING PROTEIN 7"/>
    <property type="match status" value="1"/>
</dbReference>
<dbReference type="GO" id="GO:0005634">
    <property type="term" value="C:nucleus"/>
    <property type="evidence" value="ECO:0007669"/>
    <property type="project" value="TreeGrafter"/>
</dbReference>
<feature type="compositionally biased region" description="Basic and acidic residues" evidence="1">
    <location>
        <begin position="366"/>
        <end position="380"/>
    </location>
</feature>
<dbReference type="CDD" id="cd14273">
    <property type="entry name" value="UBA_TAP-C_like"/>
    <property type="match status" value="1"/>
</dbReference>
<dbReference type="CDD" id="cd02958">
    <property type="entry name" value="UAS"/>
    <property type="match status" value="1"/>
</dbReference>
<dbReference type="CDD" id="cd01767">
    <property type="entry name" value="UBX"/>
    <property type="match status" value="1"/>
</dbReference>
<dbReference type="Pfam" id="PF14555">
    <property type="entry name" value="UBA_4"/>
    <property type="match status" value="1"/>
</dbReference>
<dbReference type="SUPFAM" id="SSF54236">
    <property type="entry name" value="Ubiquitin-like"/>
    <property type="match status" value="1"/>
</dbReference>
<dbReference type="InterPro" id="IPR036249">
    <property type="entry name" value="Thioredoxin-like_sf"/>
</dbReference>
<dbReference type="Gene3D" id="3.40.30.10">
    <property type="entry name" value="Glutaredoxin"/>
    <property type="match status" value="1"/>
</dbReference>
<organism evidence="3 4">
    <name type="scientific">Stephania japonica</name>
    <dbReference type="NCBI Taxonomy" id="461633"/>
    <lineage>
        <taxon>Eukaryota</taxon>
        <taxon>Viridiplantae</taxon>
        <taxon>Streptophyta</taxon>
        <taxon>Embryophyta</taxon>
        <taxon>Tracheophyta</taxon>
        <taxon>Spermatophyta</taxon>
        <taxon>Magnoliopsida</taxon>
        <taxon>Ranunculales</taxon>
        <taxon>Menispermaceae</taxon>
        <taxon>Menispermoideae</taxon>
        <taxon>Cissampelideae</taxon>
        <taxon>Stephania</taxon>
    </lineage>
</organism>
<evidence type="ECO:0000259" key="2">
    <source>
        <dbReference type="PROSITE" id="PS50033"/>
    </source>
</evidence>
<dbReference type="GO" id="GO:0043130">
    <property type="term" value="F:ubiquitin binding"/>
    <property type="evidence" value="ECO:0007669"/>
    <property type="project" value="TreeGrafter"/>
</dbReference>
<dbReference type="EMBL" id="JBBNAE010000006">
    <property type="protein sequence ID" value="KAK9115691.1"/>
    <property type="molecule type" value="Genomic_DNA"/>
</dbReference>
<name>A0AAP0NT78_9MAGN</name>
<dbReference type="SMART" id="SM00594">
    <property type="entry name" value="UAS"/>
    <property type="match status" value="1"/>
</dbReference>
<evidence type="ECO:0000256" key="1">
    <source>
        <dbReference type="SAM" id="MobiDB-lite"/>
    </source>
</evidence>
<dbReference type="Pfam" id="PF00789">
    <property type="entry name" value="UBX"/>
    <property type="match status" value="1"/>
</dbReference>
<comment type="caution">
    <text evidence="3">The sequence shown here is derived from an EMBL/GenBank/DDBJ whole genome shotgun (WGS) entry which is preliminary data.</text>
</comment>
<gene>
    <name evidence="3" type="ORF">Sjap_014638</name>
</gene>
<feature type="region of interest" description="Disordered" evidence="1">
    <location>
        <begin position="312"/>
        <end position="336"/>
    </location>
</feature>
<dbReference type="InterPro" id="IPR050730">
    <property type="entry name" value="UBX_domain-protein"/>
</dbReference>
<dbReference type="InterPro" id="IPR009060">
    <property type="entry name" value="UBA-like_sf"/>
</dbReference>
<dbReference type="PROSITE" id="PS50033">
    <property type="entry name" value="UBX"/>
    <property type="match status" value="1"/>
</dbReference>
<dbReference type="InterPro" id="IPR029071">
    <property type="entry name" value="Ubiquitin-like_domsf"/>
</dbReference>